<protein>
    <recommendedName>
        <fullName evidence="2">DUF7992 domain-containing protein</fullName>
    </recommendedName>
</protein>
<evidence type="ECO:0000256" key="1">
    <source>
        <dbReference type="SAM" id="MobiDB-lite"/>
    </source>
</evidence>
<dbReference type="RefSeq" id="WP_250873697.1">
    <property type="nucleotide sequence ID" value="NZ_JALXFV010000005.1"/>
</dbReference>
<dbReference type="EMBL" id="JBHUDC010000005">
    <property type="protein sequence ID" value="MFD1513727.1"/>
    <property type="molecule type" value="Genomic_DNA"/>
</dbReference>
<feature type="domain" description="DUF7992" evidence="2">
    <location>
        <begin position="5"/>
        <end position="135"/>
    </location>
</feature>
<feature type="region of interest" description="Disordered" evidence="1">
    <location>
        <begin position="145"/>
        <end position="165"/>
    </location>
</feature>
<evidence type="ECO:0000313" key="4">
    <source>
        <dbReference type="Proteomes" id="UP001597187"/>
    </source>
</evidence>
<gene>
    <name evidence="3" type="ORF">ACFSBT_10600</name>
</gene>
<dbReference type="AlphaFoldDB" id="A0ABD6AVE2"/>
<organism evidence="3 4">
    <name type="scientific">Halomarina rubra</name>
    <dbReference type="NCBI Taxonomy" id="2071873"/>
    <lineage>
        <taxon>Archaea</taxon>
        <taxon>Methanobacteriati</taxon>
        <taxon>Methanobacteriota</taxon>
        <taxon>Stenosarchaea group</taxon>
        <taxon>Halobacteria</taxon>
        <taxon>Halobacteriales</taxon>
        <taxon>Natronomonadaceae</taxon>
        <taxon>Halomarina</taxon>
    </lineage>
</organism>
<name>A0ABD6AVE2_9EURY</name>
<dbReference type="InterPro" id="IPR058305">
    <property type="entry name" value="DUF7992"/>
</dbReference>
<dbReference type="Proteomes" id="UP001597187">
    <property type="component" value="Unassembled WGS sequence"/>
</dbReference>
<reference evidence="3 4" key="1">
    <citation type="journal article" date="2019" name="Int. J. Syst. Evol. Microbiol.">
        <title>The Global Catalogue of Microorganisms (GCM) 10K type strain sequencing project: providing services to taxonomists for standard genome sequencing and annotation.</title>
        <authorList>
            <consortium name="The Broad Institute Genomics Platform"/>
            <consortium name="The Broad Institute Genome Sequencing Center for Infectious Disease"/>
            <person name="Wu L."/>
            <person name="Ma J."/>
        </authorList>
    </citation>
    <scope>NUCLEOTIDE SEQUENCE [LARGE SCALE GENOMIC DNA]</scope>
    <source>
        <strain evidence="3 4">CGMCC 1.12563</strain>
    </source>
</reference>
<keyword evidence="4" id="KW-1185">Reference proteome</keyword>
<comment type="caution">
    <text evidence="3">The sequence shown here is derived from an EMBL/GenBank/DDBJ whole genome shotgun (WGS) entry which is preliminary data.</text>
</comment>
<accession>A0ABD6AVE2</accession>
<evidence type="ECO:0000259" key="2">
    <source>
        <dbReference type="Pfam" id="PF25955"/>
    </source>
</evidence>
<proteinExistence type="predicted"/>
<evidence type="ECO:0000313" key="3">
    <source>
        <dbReference type="EMBL" id="MFD1513727.1"/>
    </source>
</evidence>
<sequence>MGLSVTPPDPPVVDGGAVDEEYDAERRGDLQAYLSLDNAWGEAFDEWATDTSLTDDDPATAVVLRLIPTLDFYWYAARDRVEYDAPTVPDDWPDREAYADVDSWSTASTVDEELDSLGATVANTLDDYFLDWEPTGRRHSTYHEMFGDQFNGGDDDYLEPPSEER</sequence>
<dbReference type="Pfam" id="PF25955">
    <property type="entry name" value="DUF7992"/>
    <property type="match status" value="1"/>
</dbReference>